<dbReference type="InterPro" id="IPR012349">
    <property type="entry name" value="Split_barrel_FMN-bd"/>
</dbReference>
<proteinExistence type="inferred from homology"/>
<evidence type="ECO:0000256" key="1">
    <source>
        <dbReference type="ARBA" id="ARBA00008710"/>
    </source>
</evidence>
<dbReference type="GO" id="GO:0005886">
    <property type="term" value="C:plasma membrane"/>
    <property type="evidence" value="ECO:0007669"/>
    <property type="project" value="TreeGrafter"/>
</dbReference>
<dbReference type="InterPro" id="IPR004378">
    <property type="entry name" value="F420H2_quin_Rdtase"/>
</dbReference>
<comment type="caution">
    <text evidence="3">The sequence shown here is derived from an EMBL/GenBank/DDBJ whole genome shotgun (WGS) entry which is preliminary data.</text>
</comment>
<name>A0A7W7RIU2_9ACTN</name>
<dbReference type="Pfam" id="PF04075">
    <property type="entry name" value="F420H2_quin_red"/>
    <property type="match status" value="1"/>
</dbReference>
<dbReference type="EMBL" id="JACHJT010000001">
    <property type="protein sequence ID" value="MBB4932785.1"/>
    <property type="molecule type" value="Genomic_DNA"/>
</dbReference>
<reference evidence="3 4" key="1">
    <citation type="submission" date="2020-08" db="EMBL/GenBank/DDBJ databases">
        <title>Sequencing the genomes of 1000 actinobacteria strains.</title>
        <authorList>
            <person name="Klenk H.-P."/>
        </authorList>
    </citation>
    <scope>NUCLEOTIDE SEQUENCE [LARGE SCALE GENOMIC DNA]</scope>
    <source>
        <strain evidence="3 4">DSM 102030</strain>
    </source>
</reference>
<dbReference type="AlphaFoldDB" id="A0A7W7RIU2"/>
<comment type="catalytic activity">
    <reaction evidence="2">
        <text>oxidized coenzyme F420-(gamma-L-Glu)(n) + a quinol + H(+) = reduced coenzyme F420-(gamma-L-Glu)(n) + a quinone</text>
        <dbReference type="Rhea" id="RHEA:39663"/>
        <dbReference type="Rhea" id="RHEA-COMP:12939"/>
        <dbReference type="Rhea" id="RHEA-COMP:14378"/>
        <dbReference type="ChEBI" id="CHEBI:15378"/>
        <dbReference type="ChEBI" id="CHEBI:24646"/>
        <dbReference type="ChEBI" id="CHEBI:132124"/>
        <dbReference type="ChEBI" id="CHEBI:133980"/>
        <dbReference type="ChEBI" id="CHEBI:139511"/>
    </reaction>
</comment>
<protein>
    <submittedName>
        <fullName evidence="3">Deazaflavin-dependent oxidoreductase (Nitroreductase family)</fullName>
    </submittedName>
</protein>
<dbReference type="Gene3D" id="2.30.110.10">
    <property type="entry name" value="Electron Transport, Fmn-binding Protein, Chain A"/>
    <property type="match status" value="1"/>
</dbReference>
<accession>A0A7W7RIU2</accession>
<keyword evidence="4" id="KW-1185">Reference proteome</keyword>
<dbReference type="PANTHER" id="PTHR39428:SF1">
    <property type="entry name" value="F420H(2)-DEPENDENT QUINONE REDUCTASE RV1261C"/>
    <property type="match status" value="1"/>
</dbReference>
<comment type="similarity">
    <text evidence="1">Belongs to the F420H(2)-dependent quinone reductase family.</text>
</comment>
<gene>
    <name evidence="3" type="ORF">F4561_003605</name>
</gene>
<evidence type="ECO:0000313" key="4">
    <source>
        <dbReference type="Proteomes" id="UP000523007"/>
    </source>
</evidence>
<organism evidence="3 4">
    <name type="scientific">Lipingzhangella halophila</name>
    <dbReference type="NCBI Taxonomy" id="1783352"/>
    <lineage>
        <taxon>Bacteria</taxon>
        <taxon>Bacillati</taxon>
        <taxon>Actinomycetota</taxon>
        <taxon>Actinomycetes</taxon>
        <taxon>Streptosporangiales</taxon>
        <taxon>Nocardiopsidaceae</taxon>
        <taxon>Lipingzhangella</taxon>
    </lineage>
</organism>
<dbReference type="PANTHER" id="PTHR39428">
    <property type="entry name" value="F420H(2)-DEPENDENT QUINONE REDUCTASE RV1261C"/>
    <property type="match status" value="1"/>
</dbReference>
<evidence type="ECO:0000256" key="2">
    <source>
        <dbReference type="ARBA" id="ARBA00049106"/>
    </source>
</evidence>
<dbReference type="Proteomes" id="UP000523007">
    <property type="component" value="Unassembled WGS sequence"/>
</dbReference>
<dbReference type="RefSeq" id="WP_184580429.1">
    <property type="nucleotide sequence ID" value="NZ_JACHJT010000001.1"/>
</dbReference>
<sequence>MNTTVTDSPEPFVAEHVHRYLASDGEDGYLEGGMTNLLLTTLGRRSGQWRRTALFFTEDAGRLVLVASSAAMGPPRPPDWYLNLQATPEAFVQVRAEKYPVRARTARGAERERLWTLMATKAPIYQRHAAHSRWEIPVVVLERIDEEQST</sequence>
<dbReference type="GO" id="GO:0070967">
    <property type="term" value="F:coenzyme F420 binding"/>
    <property type="evidence" value="ECO:0007669"/>
    <property type="project" value="TreeGrafter"/>
</dbReference>
<dbReference type="NCBIfam" id="TIGR00026">
    <property type="entry name" value="hi_GC_TIGR00026"/>
    <property type="match status" value="1"/>
</dbReference>
<dbReference type="GO" id="GO:0016491">
    <property type="term" value="F:oxidoreductase activity"/>
    <property type="evidence" value="ECO:0007669"/>
    <property type="project" value="InterPro"/>
</dbReference>
<evidence type="ECO:0000313" key="3">
    <source>
        <dbReference type="EMBL" id="MBB4932785.1"/>
    </source>
</evidence>